<dbReference type="Gene3D" id="1.10.10.10">
    <property type="entry name" value="Winged helix-like DNA-binding domain superfamily/Winged helix DNA-binding domain"/>
    <property type="match status" value="1"/>
</dbReference>
<keyword evidence="4" id="KW-0010">Activator</keyword>
<evidence type="ECO:0000313" key="7">
    <source>
        <dbReference type="EMBL" id="AWW50317.1"/>
    </source>
</evidence>
<dbReference type="Pfam" id="PF03466">
    <property type="entry name" value="LysR_substrate"/>
    <property type="match status" value="1"/>
</dbReference>
<dbReference type="PANTHER" id="PTHR30346:SF26">
    <property type="entry name" value="HYDROGEN PEROXIDE-INDUCIBLE GENES ACTIVATOR"/>
    <property type="match status" value="1"/>
</dbReference>
<dbReference type="PRINTS" id="PR00039">
    <property type="entry name" value="HTHLYSR"/>
</dbReference>
<dbReference type="InterPro" id="IPR005119">
    <property type="entry name" value="LysR_subst-bd"/>
</dbReference>
<dbReference type="FunFam" id="1.10.10.10:FF:000001">
    <property type="entry name" value="LysR family transcriptional regulator"/>
    <property type="match status" value="1"/>
</dbReference>
<comment type="similarity">
    <text evidence="1">Belongs to the LysR transcriptional regulatory family.</text>
</comment>
<reference evidence="8" key="4">
    <citation type="journal article" date="2021" name="Genome Biol. Evol.">
        <title>Continental-Scale Gene Flow Prevents Allopatric Divergence of Pelagic Freshwater Bacteria.</title>
        <authorList>
            <person name="Hoetzinger M."/>
            <person name="Pitt A."/>
            <person name="Huemer A."/>
            <person name="Hahn M.W."/>
        </authorList>
    </citation>
    <scope>NUCLEOTIDE SEQUENCE</scope>
    <source>
        <strain evidence="8">SM1-W8</strain>
    </source>
</reference>
<keyword evidence="5" id="KW-0804">Transcription</keyword>
<gene>
    <name evidence="9" type="ORF">DP176_08905</name>
    <name evidence="8" type="ORF">G6731_05330</name>
    <name evidence="7" type="ORF">Pas1_07965</name>
</gene>
<dbReference type="RefSeq" id="WP_112205182.1">
    <property type="nucleotide sequence ID" value="NZ_CBCSBS010000002.1"/>
</dbReference>
<dbReference type="GO" id="GO:0003677">
    <property type="term" value="F:DNA binding"/>
    <property type="evidence" value="ECO:0007669"/>
    <property type="project" value="UniProtKB-KW"/>
</dbReference>
<dbReference type="SUPFAM" id="SSF53850">
    <property type="entry name" value="Periplasmic binding protein-like II"/>
    <property type="match status" value="1"/>
</dbReference>
<evidence type="ECO:0000256" key="1">
    <source>
        <dbReference type="ARBA" id="ARBA00009437"/>
    </source>
</evidence>
<name>A0A2Z4JU12_9BURK</name>
<dbReference type="Proteomes" id="UP000783102">
    <property type="component" value="Unassembled WGS sequence"/>
</dbReference>
<dbReference type="Proteomes" id="UP000251072">
    <property type="component" value="Unassembled WGS sequence"/>
</dbReference>
<evidence type="ECO:0000313" key="11">
    <source>
        <dbReference type="Proteomes" id="UP000251072"/>
    </source>
</evidence>
<dbReference type="Pfam" id="PF00126">
    <property type="entry name" value="HTH_1"/>
    <property type="match status" value="1"/>
</dbReference>
<evidence type="ECO:0000313" key="9">
    <source>
        <dbReference type="EMBL" id="RAZ40895.1"/>
    </source>
</evidence>
<dbReference type="SUPFAM" id="SSF46785">
    <property type="entry name" value="Winged helix' DNA-binding domain"/>
    <property type="match status" value="1"/>
</dbReference>
<dbReference type="EMBL" id="CP030085">
    <property type="protein sequence ID" value="AWW50317.1"/>
    <property type="molecule type" value="Genomic_DNA"/>
</dbReference>
<keyword evidence="2" id="KW-0805">Transcription regulation</keyword>
<evidence type="ECO:0000313" key="10">
    <source>
        <dbReference type="Proteomes" id="UP000248592"/>
    </source>
</evidence>
<reference evidence="7" key="3">
    <citation type="journal article" date="2019" name="Int. J. Syst. Evol. Microbiol.">
        <title>Polynucleobacter paneuropaeus sp. nov., characterized by six strains isolated from freshwater lakes located along a 3000 km north-south cross-section across Europe.</title>
        <authorList>
            <person name="Hoetzinger M."/>
            <person name="Schmidt J."/>
            <person name="Pitt A."/>
            <person name="Koll U."/>
            <person name="Lang E."/>
            <person name="Hahn M.W."/>
        </authorList>
    </citation>
    <scope>NUCLEOTIDE SEQUENCE</scope>
    <source>
        <strain evidence="7">MG-25-Pas1-D2</strain>
    </source>
</reference>
<dbReference type="InterPro" id="IPR000847">
    <property type="entry name" value="LysR_HTH_N"/>
</dbReference>
<feature type="domain" description="HTH lysR-type" evidence="6">
    <location>
        <begin position="1"/>
        <end position="58"/>
    </location>
</feature>
<dbReference type="OrthoDB" id="9775392at2"/>
<dbReference type="InterPro" id="IPR036388">
    <property type="entry name" value="WH-like_DNA-bd_sf"/>
</dbReference>
<accession>A0A2Z4JU12</accession>
<evidence type="ECO:0000259" key="6">
    <source>
        <dbReference type="PROSITE" id="PS50931"/>
    </source>
</evidence>
<keyword evidence="3" id="KW-0238">DNA-binding</keyword>
<dbReference type="EMBL" id="JAANEY010000001">
    <property type="protein sequence ID" value="MBT8551376.1"/>
    <property type="molecule type" value="Genomic_DNA"/>
</dbReference>
<evidence type="ECO:0000256" key="4">
    <source>
        <dbReference type="ARBA" id="ARBA00023159"/>
    </source>
</evidence>
<organism evidence="7 10">
    <name type="scientific">Polynucleobacter paneuropaeus</name>
    <dbReference type="NCBI Taxonomy" id="2527775"/>
    <lineage>
        <taxon>Bacteria</taxon>
        <taxon>Pseudomonadati</taxon>
        <taxon>Pseudomonadota</taxon>
        <taxon>Betaproteobacteria</taxon>
        <taxon>Burkholderiales</taxon>
        <taxon>Burkholderiaceae</taxon>
        <taxon>Polynucleobacter</taxon>
    </lineage>
</organism>
<evidence type="ECO:0000313" key="8">
    <source>
        <dbReference type="EMBL" id="MBT8551376.1"/>
    </source>
</evidence>
<evidence type="ECO:0000256" key="2">
    <source>
        <dbReference type="ARBA" id="ARBA00023015"/>
    </source>
</evidence>
<dbReference type="GO" id="GO:0032993">
    <property type="term" value="C:protein-DNA complex"/>
    <property type="evidence" value="ECO:0007669"/>
    <property type="project" value="TreeGrafter"/>
</dbReference>
<dbReference type="EMBL" id="QMCH01000014">
    <property type="protein sequence ID" value="RAZ40895.1"/>
    <property type="molecule type" value="Genomic_DNA"/>
</dbReference>
<dbReference type="AlphaFoldDB" id="A0A2Z4JU12"/>
<proteinExistence type="inferred from homology"/>
<sequence length="310" mass="34345">MTLTELRYIVAVARERHFGRAAEACFVSQPTLSVAIKKLEEELNIQIFERTSSEVSMTALGALVVEQAQRVLEEANTLKHLAKHGQDPLSGPLRLGTIYTIAPYLLPSLVREARESLPNAPLFLEENFTARLLEMLRQGELDCAVLAHPFPSSGLEIIDLYDEPFLVAVPKGHAWESRQSIAHQELKAQNTLLLGAGHCFRDHVLGVCPELNRLGSGSTIGEQHSFEGSSLETIRQMVAGGIGISVLPRTSVDDPKTEEGLIRYIPLEEPTPTRRVCLVWRKSYTRAPVMQELAKTIRRCDLSGVSFIDA</sequence>
<keyword evidence="11" id="KW-1185">Reference proteome</keyword>
<dbReference type="Gene3D" id="3.40.190.10">
    <property type="entry name" value="Periplasmic binding protein-like II"/>
    <property type="match status" value="2"/>
</dbReference>
<dbReference type="CDD" id="cd08411">
    <property type="entry name" value="PBP2_OxyR"/>
    <property type="match status" value="1"/>
</dbReference>
<dbReference type="PROSITE" id="PS50931">
    <property type="entry name" value="HTH_LYSR"/>
    <property type="match status" value="1"/>
</dbReference>
<reference evidence="9 11" key="2">
    <citation type="submission" date="2018-06" db="EMBL/GenBank/DDBJ databases">
        <title>Genome of strain Polynucleobacter sp. FUKU-NW-11.</title>
        <authorList>
            <person name="Hahn M.W."/>
        </authorList>
    </citation>
    <scope>NUCLEOTIDE SEQUENCE [LARGE SCALE GENOMIC DNA]</scope>
    <source>
        <strain evidence="9">FUKU-NW-11</strain>
        <strain evidence="11">FUKU-NW11</strain>
    </source>
</reference>
<dbReference type="PANTHER" id="PTHR30346">
    <property type="entry name" value="TRANSCRIPTIONAL DUAL REGULATOR HCAR-RELATED"/>
    <property type="match status" value="1"/>
</dbReference>
<evidence type="ECO:0000256" key="3">
    <source>
        <dbReference type="ARBA" id="ARBA00023125"/>
    </source>
</evidence>
<dbReference type="GO" id="GO:0003700">
    <property type="term" value="F:DNA-binding transcription factor activity"/>
    <property type="evidence" value="ECO:0007669"/>
    <property type="project" value="InterPro"/>
</dbReference>
<reference evidence="10" key="1">
    <citation type="submission" date="2018-06" db="EMBL/GenBank/DDBJ databases">
        <title>Description of a new Polynucleobacter species.</title>
        <authorList>
            <person name="Hahn M.W."/>
        </authorList>
    </citation>
    <scope>NUCLEOTIDE SEQUENCE [LARGE SCALE GENOMIC DNA]</scope>
    <source>
        <strain evidence="10">MG-25-Pas1-D2</strain>
    </source>
</reference>
<dbReference type="InterPro" id="IPR036390">
    <property type="entry name" value="WH_DNA-bd_sf"/>
</dbReference>
<evidence type="ECO:0000256" key="5">
    <source>
        <dbReference type="ARBA" id="ARBA00023163"/>
    </source>
</evidence>
<protein>
    <submittedName>
        <fullName evidence="7">Hydrogen peroxide-inducible genes activator</fullName>
    </submittedName>
    <submittedName>
        <fullName evidence="8">LysR family transcriptional regulator</fullName>
    </submittedName>
</protein>
<dbReference type="Proteomes" id="UP000248592">
    <property type="component" value="Chromosome"/>
</dbReference>